<name>A0ABQ0S3I7_9PSEU</name>
<evidence type="ECO:0000313" key="3">
    <source>
        <dbReference type="Proteomes" id="UP000320693"/>
    </source>
</evidence>
<proteinExistence type="predicted"/>
<sequence length="107" mass="11239">MKTRSPPFQFARKPPSKLGAAPSGFDSAIEVKASLSLMFLRRTSVNRPATAPMAKGIRQPHSYIAPSGSALLSRAPSADAMTIAAVPEVKIELAQSPRRCCGATSAT</sequence>
<reference evidence="2 3" key="1">
    <citation type="submission" date="2019-06" db="EMBL/GenBank/DDBJ databases">
        <title>Whole genome shotgun sequence of Pseudonocardia saturnea NBRC 14499.</title>
        <authorList>
            <person name="Hosoyama A."/>
            <person name="Uohara A."/>
            <person name="Ohji S."/>
            <person name="Ichikawa N."/>
        </authorList>
    </citation>
    <scope>NUCLEOTIDE SEQUENCE [LARGE SCALE GENOMIC DNA]</scope>
    <source>
        <strain evidence="2 3">NBRC 14499</strain>
    </source>
</reference>
<accession>A0ABQ0S3I7</accession>
<dbReference type="EMBL" id="BJNH01000053">
    <property type="protein sequence ID" value="GEC27343.1"/>
    <property type="molecule type" value="Genomic_DNA"/>
</dbReference>
<organism evidence="2 3">
    <name type="scientific">Pseudonocardia saturnea</name>
    <dbReference type="NCBI Taxonomy" id="33909"/>
    <lineage>
        <taxon>Bacteria</taxon>
        <taxon>Bacillati</taxon>
        <taxon>Actinomycetota</taxon>
        <taxon>Actinomycetes</taxon>
        <taxon>Pseudonocardiales</taxon>
        <taxon>Pseudonocardiaceae</taxon>
        <taxon>Pseudonocardia</taxon>
    </lineage>
</organism>
<comment type="caution">
    <text evidence="2">The sequence shown here is derived from an EMBL/GenBank/DDBJ whole genome shotgun (WGS) entry which is preliminary data.</text>
</comment>
<feature type="region of interest" description="Disordered" evidence="1">
    <location>
        <begin position="1"/>
        <end position="23"/>
    </location>
</feature>
<evidence type="ECO:0000313" key="2">
    <source>
        <dbReference type="EMBL" id="GEC27343.1"/>
    </source>
</evidence>
<keyword evidence="3" id="KW-1185">Reference proteome</keyword>
<gene>
    <name evidence="2" type="ORF">PSA01_43720</name>
</gene>
<protein>
    <submittedName>
        <fullName evidence="2">Uncharacterized protein</fullName>
    </submittedName>
</protein>
<evidence type="ECO:0000256" key="1">
    <source>
        <dbReference type="SAM" id="MobiDB-lite"/>
    </source>
</evidence>
<dbReference type="Proteomes" id="UP000320693">
    <property type="component" value="Unassembled WGS sequence"/>
</dbReference>